<sequence length="32" mass="3447">MPLGKTTRSPAAISTNSSPWPSGYTFTFPCSR</sequence>
<reference evidence="1" key="1">
    <citation type="submission" date="2014-09" db="EMBL/GenBank/DDBJ databases">
        <authorList>
            <person name="Magalhaes I.L.F."/>
            <person name="Oliveira U."/>
            <person name="Santos F.R."/>
            <person name="Vidigal T.H.D.A."/>
            <person name="Brescovit A.D."/>
            <person name="Santos A.J."/>
        </authorList>
    </citation>
    <scope>NUCLEOTIDE SEQUENCE</scope>
    <source>
        <tissue evidence="1">Shoot tissue taken approximately 20 cm above the soil surface</tissue>
    </source>
</reference>
<dbReference type="AlphaFoldDB" id="A0A0A9FS83"/>
<evidence type="ECO:0000313" key="1">
    <source>
        <dbReference type="EMBL" id="JAE15735.1"/>
    </source>
</evidence>
<reference evidence="1" key="2">
    <citation type="journal article" date="2015" name="Data Brief">
        <title>Shoot transcriptome of the giant reed, Arundo donax.</title>
        <authorList>
            <person name="Barrero R.A."/>
            <person name="Guerrero F.D."/>
            <person name="Moolhuijzen P."/>
            <person name="Goolsby J.A."/>
            <person name="Tidwell J."/>
            <person name="Bellgard S.E."/>
            <person name="Bellgard M.I."/>
        </authorList>
    </citation>
    <scope>NUCLEOTIDE SEQUENCE</scope>
    <source>
        <tissue evidence="1">Shoot tissue taken approximately 20 cm above the soil surface</tissue>
    </source>
</reference>
<organism evidence="1">
    <name type="scientific">Arundo donax</name>
    <name type="common">Giant reed</name>
    <name type="synonym">Donax arundinaceus</name>
    <dbReference type="NCBI Taxonomy" id="35708"/>
    <lineage>
        <taxon>Eukaryota</taxon>
        <taxon>Viridiplantae</taxon>
        <taxon>Streptophyta</taxon>
        <taxon>Embryophyta</taxon>
        <taxon>Tracheophyta</taxon>
        <taxon>Spermatophyta</taxon>
        <taxon>Magnoliopsida</taxon>
        <taxon>Liliopsida</taxon>
        <taxon>Poales</taxon>
        <taxon>Poaceae</taxon>
        <taxon>PACMAD clade</taxon>
        <taxon>Arundinoideae</taxon>
        <taxon>Arundineae</taxon>
        <taxon>Arundo</taxon>
    </lineage>
</organism>
<name>A0A0A9FS83_ARUDO</name>
<dbReference type="EMBL" id="GBRH01182161">
    <property type="protein sequence ID" value="JAE15735.1"/>
    <property type="molecule type" value="Transcribed_RNA"/>
</dbReference>
<accession>A0A0A9FS83</accession>
<proteinExistence type="predicted"/>
<protein>
    <submittedName>
        <fullName evidence="1">Uncharacterized protein</fullName>
    </submittedName>
</protein>